<feature type="compositionally biased region" description="Low complexity" evidence="4">
    <location>
        <begin position="174"/>
        <end position="188"/>
    </location>
</feature>
<dbReference type="InterPro" id="IPR036770">
    <property type="entry name" value="Ankyrin_rpt-contain_sf"/>
</dbReference>
<feature type="compositionally biased region" description="Basic and acidic residues" evidence="4">
    <location>
        <begin position="143"/>
        <end position="165"/>
    </location>
</feature>
<feature type="repeat" description="ANK" evidence="3">
    <location>
        <begin position="290"/>
        <end position="322"/>
    </location>
</feature>
<dbReference type="Proteomes" id="UP000305883">
    <property type="component" value="Unassembled WGS sequence"/>
</dbReference>
<dbReference type="EMBL" id="MWPZ01000009">
    <property type="protein sequence ID" value="TIC91790.1"/>
    <property type="molecule type" value="Genomic_DNA"/>
</dbReference>
<evidence type="ECO:0000313" key="5">
    <source>
        <dbReference type="EMBL" id="TIC91790.1"/>
    </source>
</evidence>
<dbReference type="GO" id="GO:0003700">
    <property type="term" value="F:DNA-binding transcription factor activity"/>
    <property type="evidence" value="ECO:0007669"/>
    <property type="project" value="InterPro"/>
</dbReference>
<protein>
    <submittedName>
        <fullName evidence="5">Apicidin F cluster transcription factor apf2</fullName>
    </submittedName>
</protein>
<name>A0A4T0VHX5_9PEZI</name>
<keyword evidence="1" id="KW-0677">Repeat</keyword>
<organism evidence="5 6">
    <name type="scientific">Colletotrichum higginsianum</name>
    <dbReference type="NCBI Taxonomy" id="80884"/>
    <lineage>
        <taxon>Eukaryota</taxon>
        <taxon>Fungi</taxon>
        <taxon>Dikarya</taxon>
        <taxon>Ascomycota</taxon>
        <taxon>Pezizomycotina</taxon>
        <taxon>Sordariomycetes</taxon>
        <taxon>Hypocreomycetidae</taxon>
        <taxon>Glomerellales</taxon>
        <taxon>Glomerellaceae</taxon>
        <taxon>Colletotrichum</taxon>
        <taxon>Colletotrichum destructivum species complex</taxon>
    </lineage>
</organism>
<evidence type="ECO:0000256" key="4">
    <source>
        <dbReference type="SAM" id="MobiDB-lite"/>
    </source>
</evidence>
<evidence type="ECO:0000313" key="6">
    <source>
        <dbReference type="Proteomes" id="UP000305883"/>
    </source>
</evidence>
<evidence type="ECO:0000256" key="2">
    <source>
        <dbReference type="ARBA" id="ARBA00023043"/>
    </source>
</evidence>
<dbReference type="PANTHER" id="PTHR24171">
    <property type="entry name" value="ANKYRIN REPEAT DOMAIN-CONTAINING PROTEIN 39-RELATED"/>
    <property type="match status" value="1"/>
</dbReference>
<dbReference type="Pfam" id="PF00023">
    <property type="entry name" value="Ank"/>
    <property type="match status" value="1"/>
</dbReference>
<proteinExistence type="predicted"/>
<evidence type="ECO:0000256" key="3">
    <source>
        <dbReference type="PROSITE-ProRule" id="PRU00023"/>
    </source>
</evidence>
<gene>
    <name evidence="5" type="ORF">CH35J_010904</name>
</gene>
<sequence>MTRRRERSQAQLEDVSERRKVQNRIAQRHYRERQKQCLENAHKLLLAHEAMQKRCHVAGQSSYGGSSWLGAPSDASSGMNAEHGLESVQQAETQRTLMRLHGSGSGPGSDASMTYRGNLGDLGLGVAGVDMPGQTHANTLPESRNDTIEVRVNEPRRGRESHLQLEDTEPFNPVSPSDFFQFSPSSGSDKFDPMLGFNTESPGLPSTYQSINTPSTSQWATPPAGLRESRRQSNHASPEALDKTDVPGPAAEGDGNSMPGSRLERRSSKAGGHAEPAAAGRRPPQVDDDEWSTPLLAAAGRGHVQIVKLLVKSGADLESKSKSGKSCLFWAVEMRQMDTVKCCLDLGADLGAVRDESGLGLFHRAVLDDDVPLLEVLLECCARLGEKGREWVHMTDRHNRTPLYLAAEMGKAEIAELFVKAGADVNRR</sequence>
<dbReference type="InterPro" id="IPR002110">
    <property type="entry name" value="Ankyrin_rpt"/>
</dbReference>
<reference evidence="5 6" key="1">
    <citation type="journal article" date="2019" name="Genome Biol. Evol.">
        <title>Genomic Plasticity Mediated by Transposable Elements in the Plant Pathogenic Fungus Colletotrichum higginsianum.</title>
        <authorList>
            <person name="Tsushima A."/>
            <person name="Gan P."/>
            <person name="Kumakura N."/>
            <person name="Narusaka M."/>
            <person name="Takano Y."/>
            <person name="Narusaka Y."/>
            <person name="Shirasu K."/>
        </authorList>
    </citation>
    <scope>NUCLEOTIDE SEQUENCE [LARGE SCALE GENOMIC DNA]</scope>
    <source>
        <strain evidence="5 6">MAFF305635-RFP</strain>
    </source>
</reference>
<comment type="caution">
    <text evidence="5">The sequence shown here is derived from an EMBL/GenBank/DDBJ whole genome shotgun (WGS) entry which is preliminary data.</text>
</comment>
<evidence type="ECO:0000256" key="1">
    <source>
        <dbReference type="ARBA" id="ARBA00022737"/>
    </source>
</evidence>
<feature type="compositionally biased region" description="Polar residues" evidence="4">
    <location>
        <begin position="198"/>
        <end position="220"/>
    </location>
</feature>
<dbReference type="AlphaFoldDB" id="A0A4T0VHX5"/>
<dbReference type="SUPFAM" id="SSF57959">
    <property type="entry name" value="Leucine zipper domain"/>
    <property type="match status" value="1"/>
</dbReference>
<dbReference type="SMART" id="SM00248">
    <property type="entry name" value="ANK"/>
    <property type="match status" value="4"/>
</dbReference>
<dbReference type="PROSITE" id="PS50297">
    <property type="entry name" value="ANK_REP_REGION"/>
    <property type="match status" value="2"/>
</dbReference>
<dbReference type="Pfam" id="PF12796">
    <property type="entry name" value="Ank_2"/>
    <property type="match status" value="1"/>
</dbReference>
<feature type="region of interest" description="Disordered" evidence="4">
    <location>
        <begin position="1"/>
        <end position="27"/>
    </location>
</feature>
<feature type="repeat" description="ANK" evidence="3">
    <location>
        <begin position="398"/>
        <end position="428"/>
    </location>
</feature>
<dbReference type="SUPFAM" id="SSF48403">
    <property type="entry name" value="Ankyrin repeat"/>
    <property type="match status" value="1"/>
</dbReference>
<feature type="region of interest" description="Disordered" evidence="4">
    <location>
        <begin position="136"/>
        <end position="290"/>
    </location>
</feature>
<dbReference type="PROSITE" id="PS50088">
    <property type="entry name" value="ANK_REPEAT"/>
    <property type="match status" value="2"/>
</dbReference>
<dbReference type="InterPro" id="IPR046347">
    <property type="entry name" value="bZIP_sf"/>
</dbReference>
<keyword evidence="2 3" id="KW-0040">ANK repeat</keyword>
<dbReference type="OrthoDB" id="4847958at2759"/>
<accession>A0A4T0VHX5</accession>
<dbReference type="Gene3D" id="1.25.40.20">
    <property type="entry name" value="Ankyrin repeat-containing domain"/>
    <property type="match status" value="1"/>
</dbReference>
<dbReference type="CDD" id="cd14688">
    <property type="entry name" value="bZIP_YAP"/>
    <property type="match status" value="1"/>
</dbReference>